<dbReference type="GO" id="GO:0005524">
    <property type="term" value="F:ATP binding"/>
    <property type="evidence" value="ECO:0007669"/>
    <property type="project" value="UniProtKB-UniRule"/>
</dbReference>
<evidence type="ECO:0000256" key="6">
    <source>
        <dbReference type="ARBA" id="ARBA00022840"/>
    </source>
</evidence>
<keyword evidence="6 11" id="KW-0067">ATP-binding</keyword>
<dbReference type="RefSeq" id="WP_028495329.1">
    <property type="nucleotide sequence ID" value="NZ_BKAH01000001.1"/>
</dbReference>
<keyword evidence="17" id="KW-1185">Reference proteome</keyword>
<keyword evidence="5 11" id="KW-0547">Nucleotide-binding</keyword>
<evidence type="ECO:0000256" key="1">
    <source>
        <dbReference type="ARBA" id="ARBA00005417"/>
    </source>
</evidence>
<evidence type="ECO:0000256" key="12">
    <source>
        <dbReference type="SAM" id="MobiDB-lite"/>
    </source>
</evidence>
<dbReference type="PANTHER" id="PTHR24220">
    <property type="entry name" value="IMPORT ATP-BINDING PROTEIN"/>
    <property type="match status" value="1"/>
</dbReference>
<comment type="function">
    <text evidence="9">Part of the ABC transporter FtsEX involved in cellular division. Has ATPase activity.</text>
</comment>
<dbReference type="Proteomes" id="UP000321949">
    <property type="component" value="Unassembled WGS sequence"/>
</dbReference>
<dbReference type="SMART" id="SM00382">
    <property type="entry name" value="AAA"/>
    <property type="match status" value="1"/>
</dbReference>
<protein>
    <recommendedName>
        <fullName evidence="2 11">Cell division ATP-binding protein FtsE</fullName>
    </recommendedName>
</protein>
<organism evidence="15 17">
    <name type="scientific">Microbacterium saccharophilum</name>
    <dbReference type="NCBI Taxonomy" id="1213358"/>
    <lineage>
        <taxon>Bacteria</taxon>
        <taxon>Bacillati</taxon>
        <taxon>Actinomycetota</taxon>
        <taxon>Actinomycetes</taxon>
        <taxon>Micrococcales</taxon>
        <taxon>Microbacteriaceae</taxon>
        <taxon>Microbacterium</taxon>
    </lineage>
</organism>
<dbReference type="EMBL" id="FOQZ01000001">
    <property type="protein sequence ID" value="SFI26527.1"/>
    <property type="molecule type" value="Genomic_DNA"/>
</dbReference>
<reference evidence="14 16" key="1">
    <citation type="submission" date="2016-10" db="EMBL/GenBank/DDBJ databases">
        <authorList>
            <person name="Varghese N."/>
            <person name="Submissions S."/>
        </authorList>
    </citation>
    <scope>NUCLEOTIDE SEQUENCE [LARGE SCALE GENOMIC DNA]</scope>
    <source>
        <strain evidence="14 16">UNC380MFSha3.1</strain>
    </source>
</reference>
<reference evidence="15 17" key="2">
    <citation type="submission" date="2019-08" db="EMBL/GenBank/DDBJ databases">
        <authorList>
            <person name="Dong K."/>
        </authorList>
    </citation>
    <scope>NUCLEOTIDE SEQUENCE [LARGE SCALE GENOMIC DNA]</scope>
    <source>
        <strain evidence="15 17">K-1</strain>
    </source>
</reference>
<dbReference type="GO" id="GO:0022857">
    <property type="term" value="F:transmembrane transporter activity"/>
    <property type="evidence" value="ECO:0007669"/>
    <property type="project" value="TreeGrafter"/>
</dbReference>
<evidence type="ECO:0000256" key="3">
    <source>
        <dbReference type="ARBA" id="ARBA00022475"/>
    </source>
</evidence>
<accession>A0A5C8I501</accession>
<dbReference type="SUPFAM" id="SSF52540">
    <property type="entry name" value="P-loop containing nucleoside triphosphate hydrolases"/>
    <property type="match status" value="1"/>
</dbReference>
<comment type="caution">
    <text evidence="15">The sequence shown here is derived from an EMBL/GenBank/DDBJ whole genome shotgun (WGS) entry which is preliminary data.</text>
</comment>
<evidence type="ECO:0000256" key="8">
    <source>
        <dbReference type="ARBA" id="ARBA00023306"/>
    </source>
</evidence>
<dbReference type="GO" id="GO:0016887">
    <property type="term" value="F:ATP hydrolysis activity"/>
    <property type="evidence" value="ECO:0007669"/>
    <property type="project" value="InterPro"/>
</dbReference>
<keyword evidence="4 11" id="KW-0132">Cell division</keyword>
<dbReference type="InterPro" id="IPR015854">
    <property type="entry name" value="ABC_transpr_LolD-like"/>
</dbReference>
<dbReference type="Gene3D" id="3.40.50.300">
    <property type="entry name" value="P-loop containing nucleotide triphosphate hydrolases"/>
    <property type="match status" value="1"/>
</dbReference>
<evidence type="ECO:0000313" key="16">
    <source>
        <dbReference type="Proteomes" id="UP000198702"/>
    </source>
</evidence>
<dbReference type="OrthoDB" id="9802264at2"/>
<evidence type="ECO:0000313" key="17">
    <source>
        <dbReference type="Proteomes" id="UP000321949"/>
    </source>
</evidence>
<evidence type="ECO:0000256" key="2">
    <source>
        <dbReference type="ARBA" id="ARBA00020019"/>
    </source>
</evidence>
<dbReference type="InterPro" id="IPR017871">
    <property type="entry name" value="ABC_transporter-like_CS"/>
</dbReference>
<evidence type="ECO:0000256" key="10">
    <source>
        <dbReference type="ARBA" id="ARBA00063837"/>
    </source>
</evidence>
<keyword evidence="8 11" id="KW-0131">Cell cycle</keyword>
<keyword evidence="7 11" id="KW-0472">Membrane</keyword>
<dbReference type="AlphaFoldDB" id="A0A5C8I501"/>
<evidence type="ECO:0000256" key="9">
    <source>
        <dbReference type="ARBA" id="ARBA00054718"/>
    </source>
</evidence>
<keyword evidence="3 11" id="KW-1003">Cell membrane</keyword>
<comment type="subcellular location">
    <subcellularLocation>
        <location evidence="11">Cell membrane</location>
        <topology evidence="11">Peripheral membrane protein</topology>
        <orientation evidence="11">Cytoplasmic side</orientation>
    </subcellularLocation>
</comment>
<evidence type="ECO:0000259" key="13">
    <source>
        <dbReference type="PROSITE" id="PS50893"/>
    </source>
</evidence>
<dbReference type="PROSITE" id="PS00211">
    <property type="entry name" value="ABC_TRANSPORTER_1"/>
    <property type="match status" value="1"/>
</dbReference>
<gene>
    <name evidence="11 15" type="primary">ftsE</name>
    <name evidence="15" type="ORF">FVP74_05840</name>
    <name evidence="14" type="ORF">SAMN04487751_0749</name>
</gene>
<evidence type="ECO:0000313" key="14">
    <source>
        <dbReference type="EMBL" id="SFI26527.1"/>
    </source>
</evidence>
<dbReference type="Pfam" id="PF00005">
    <property type="entry name" value="ABC_tran"/>
    <property type="match status" value="1"/>
</dbReference>
<comment type="similarity">
    <text evidence="1 11">Belongs to the ABC transporter superfamily.</text>
</comment>
<feature type="region of interest" description="Disordered" evidence="12">
    <location>
        <begin position="262"/>
        <end position="296"/>
    </location>
</feature>
<dbReference type="PANTHER" id="PTHR24220:SF470">
    <property type="entry name" value="CELL DIVISION ATP-BINDING PROTEIN FTSE"/>
    <property type="match status" value="1"/>
</dbReference>
<name>A0A5C8I501_9MICO</name>
<evidence type="ECO:0000256" key="7">
    <source>
        <dbReference type="ARBA" id="ARBA00023136"/>
    </source>
</evidence>
<dbReference type="InterPro" id="IPR005286">
    <property type="entry name" value="Cell_div_FtsE"/>
</dbReference>
<dbReference type="EMBL" id="VRSX01000002">
    <property type="protein sequence ID" value="TXK14112.1"/>
    <property type="molecule type" value="Genomic_DNA"/>
</dbReference>
<dbReference type="InterPro" id="IPR027417">
    <property type="entry name" value="P-loop_NTPase"/>
</dbReference>
<evidence type="ECO:0000256" key="5">
    <source>
        <dbReference type="ARBA" id="ARBA00022741"/>
    </source>
</evidence>
<dbReference type="InterPro" id="IPR003439">
    <property type="entry name" value="ABC_transporter-like_ATP-bd"/>
</dbReference>
<dbReference type="Proteomes" id="UP000198702">
    <property type="component" value="Unassembled WGS sequence"/>
</dbReference>
<dbReference type="GO" id="GO:0005886">
    <property type="term" value="C:plasma membrane"/>
    <property type="evidence" value="ECO:0007669"/>
    <property type="project" value="UniProtKB-SubCell"/>
</dbReference>
<comment type="subunit">
    <text evidence="10 11">Homodimer. Forms a membrane-associated complex with FtsX.</text>
</comment>
<feature type="compositionally biased region" description="Low complexity" evidence="12">
    <location>
        <begin position="262"/>
        <end position="273"/>
    </location>
</feature>
<evidence type="ECO:0000313" key="15">
    <source>
        <dbReference type="EMBL" id="TXK14112.1"/>
    </source>
</evidence>
<dbReference type="NCBIfam" id="TIGR02673">
    <property type="entry name" value="FtsE"/>
    <property type="match status" value="1"/>
</dbReference>
<proteinExistence type="inferred from homology"/>
<evidence type="ECO:0000256" key="4">
    <source>
        <dbReference type="ARBA" id="ARBA00022618"/>
    </source>
</evidence>
<feature type="domain" description="ABC transporter" evidence="13">
    <location>
        <begin position="2"/>
        <end position="238"/>
    </location>
</feature>
<dbReference type="InterPro" id="IPR003593">
    <property type="entry name" value="AAA+_ATPase"/>
</dbReference>
<sequence>MIRFEHVSKRYRGTNKPALSDVDFEVQRGEFVFLVGASGSGKSSCLRLILREDSPSDGRVVVLGRDLRTLSSRKVPYFRRHIGSVFQDFRLLPNKTVFQNVAFTLQVIGSSRAFIQQAVPEVLALVGLEGKHKRFPHELSGGEQQRVAIARALVNRPQILLADEPTGNLDPATSVDIMQLLARINAGGTTVVMATHEAGFVDQMQRRVIELRGGVMVRDDRHGGYGDTSSLPSLAPEPERGAAAVAALTAVLELQREIAAAAPAPEQPASAPAVVTDPAPVDEPQPHTRPIMIDAPEVDLDDLGLKGIDVTGKLGLEGRDDEVGPTT</sequence>
<dbReference type="FunFam" id="3.40.50.300:FF:000056">
    <property type="entry name" value="Cell division ATP-binding protein FtsE"/>
    <property type="match status" value="1"/>
</dbReference>
<evidence type="ECO:0000256" key="11">
    <source>
        <dbReference type="RuleBase" id="RU365094"/>
    </source>
</evidence>
<dbReference type="GO" id="GO:0051301">
    <property type="term" value="P:cell division"/>
    <property type="evidence" value="ECO:0007669"/>
    <property type="project" value="UniProtKB-UniRule"/>
</dbReference>
<dbReference type="PROSITE" id="PS50893">
    <property type="entry name" value="ABC_TRANSPORTER_2"/>
    <property type="match status" value="1"/>
</dbReference>